<keyword evidence="6 14" id="KW-1133">Transmembrane helix</keyword>
<dbReference type="GO" id="GO:0004930">
    <property type="term" value="F:G protein-coupled receptor activity"/>
    <property type="evidence" value="ECO:0007669"/>
    <property type="project" value="UniProtKB-KW"/>
</dbReference>
<dbReference type="InterPro" id="IPR050125">
    <property type="entry name" value="GPCR_opsins"/>
</dbReference>
<evidence type="ECO:0000256" key="9">
    <source>
        <dbReference type="ARBA" id="ARBA00023136"/>
    </source>
</evidence>
<keyword evidence="10" id="KW-1015">Disulfide bond</keyword>
<dbReference type="GO" id="GO:0007601">
    <property type="term" value="P:visual perception"/>
    <property type="evidence" value="ECO:0007669"/>
    <property type="project" value="InterPro"/>
</dbReference>
<dbReference type="PRINTS" id="PR00238">
    <property type="entry name" value="OPSIN"/>
</dbReference>
<feature type="transmembrane region" description="Helical" evidence="14">
    <location>
        <begin position="275"/>
        <end position="301"/>
    </location>
</feature>
<feature type="domain" description="G-protein coupled receptors family 1 profile" evidence="15">
    <location>
        <begin position="52"/>
        <end position="299"/>
    </location>
</feature>
<evidence type="ECO:0000256" key="8">
    <source>
        <dbReference type="ARBA" id="ARBA00023040"/>
    </source>
</evidence>
<comment type="similarity">
    <text evidence="14">Belongs to the G-protein coupled receptor 1 family. Opsin subfamily.</text>
</comment>
<evidence type="ECO:0000256" key="6">
    <source>
        <dbReference type="ARBA" id="ARBA00022989"/>
    </source>
</evidence>
<dbReference type="InterPro" id="IPR017452">
    <property type="entry name" value="GPCR_Rhodpsn_7TM"/>
</dbReference>
<evidence type="ECO:0000256" key="10">
    <source>
        <dbReference type="ARBA" id="ARBA00023157"/>
    </source>
</evidence>
<dbReference type="GeneTree" id="ENSGT01150000286935"/>
<keyword evidence="7 14" id="KW-0157">Chromophore</keyword>
<dbReference type="Gene3D" id="1.20.1070.10">
    <property type="entry name" value="Rhodopsin 7-helix transmembrane proteins"/>
    <property type="match status" value="1"/>
</dbReference>
<dbReference type="PRINTS" id="PR01244">
    <property type="entry name" value="PEROPSIN"/>
</dbReference>
<keyword evidence="4 14" id="KW-0812">Transmembrane</keyword>
<dbReference type="InterPro" id="IPR002962">
    <property type="entry name" value="Peropsin"/>
</dbReference>
<feature type="transmembrane region" description="Helical" evidence="14">
    <location>
        <begin position="243"/>
        <end position="263"/>
    </location>
</feature>
<reference evidence="16" key="2">
    <citation type="submission" date="2025-09" db="UniProtKB">
        <authorList>
            <consortium name="Ensembl"/>
        </authorList>
    </citation>
    <scope>IDENTIFICATION</scope>
</reference>
<dbReference type="PROSITE" id="PS50262">
    <property type="entry name" value="G_PROTEIN_RECEP_F1_2"/>
    <property type="match status" value="1"/>
</dbReference>
<keyword evidence="5 14" id="KW-0681">Retinal protein</keyword>
<dbReference type="GO" id="GO:0016020">
    <property type="term" value="C:membrane"/>
    <property type="evidence" value="ECO:0007669"/>
    <property type="project" value="UniProtKB-SubCell"/>
</dbReference>
<dbReference type="PRINTS" id="PR00237">
    <property type="entry name" value="GPCRRHODOPSN"/>
</dbReference>
<proteinExistence type="inferred from homology"/>
<dbReference type="PROSITE" id="PS00238">
    <property type="entry name" value="OPSIN"/>
    <property type="match status" value="1"/>
</dbReference>
<dbReference type="Pfam" id="PF00001">
    <property type="entry name" value="7tm_1"/>
    <property type="match status" value="1"/>
</dbReference>
<dbReference type="PANTHER" id="PTHR24240">
    <property type="entry name" value="OPSIN"/>
    <property type="match status" value="1"/>
</dbReference>
<keyword evidence="13 14" id="KW-0807">Transducer</keyword>
<evidence type="ECO:0000313" key="16">
    <source>
        <dbReference type="Ensembl" id="ENSSTUP00000027303.1"/>
    </source>
</evidence>
<name>A0A673XYH7_SALTR</name>
<feature type="transmembrane region" description="Helical" evidence="14">
    <location>
        <begin position="109"/>
        <end position="131"/>
    </location>
</feature>
<dbReference type="PROSITE" id="PS00237">
    <property type="entry name" value="G_PROTEIN_RECEP_F1_1"/>
    <property type="match status" value="1"/>
</dbReference>
<protein>
    <submittedName>
        <fullName evidence="16">Teleost multiple tissue opsin 2b</fullName>
    </submittedName>
</protein>
<dbReference type="AlphaFoldDB" id="A0A673XYH7"/>
<evidence type="ECO:0000256" key="13">
    <source>
        <dbReference type="ARBA" id="ARBA00023224"/>
    </source>
</evidence>
<sequence>MLKAGQTTVVLETFFFLLDREWSDTPKETLSRTGFIVLSVFLGLIMTFGFLNNFVVLLLFCKFKKLRTPVNMLLLNISVSDMLVCMFGTTLSFTSSIKGKWLLGRHGCLWYGFINSCFGIVSLISLVVLSYDRYSTLTLYNKRGPDYRKPLLAVGGSWLYSIFWTVPPLLGWSSYDLEGAGTSCSVSWTLRTAQSHAYIICLFIFCLGLPIVIMVYCYCRLLWAVKQVGKIRRTAARRREYHILFMVLTTVVCYILCWMPYGVVAMMATFGRPGIITPVAAVVPSLLAKSSTVINPLIYILMNKQFYRCFLILIRCDRPSVENGQSSMPSKTTAIQLSRRVYSNTVACTARISTGIQNHGCSTPATEHTNPPEVTLS</sequence>
<dbReference type="InterPro" id="IPR001760">
    <property type="entry name" value="Opsin"/>
</dbReference>
<dbReference type="InterPro" id="IPR027430">
    <property type="entry name" value="Retinal_BS"/>
</dbReference>
<keyword evidence="9 14" id="KW-0472">Membrane</keyword>
<evidence type="ECO:0000313" key="17">
    <source>
        <dbReference type="Proteomes" id="UP000472277"/>
    </source>
</evidence>
<keyword evidence="17" id="KW-1185">Reference proteome</keyword>
<dbReference type="CDD" id="cd15086">
    <property type="entry name" value="7tmA_tmt_opsin"/>
    <property type="match status" value="1"/>
</dbReference>
<evidence type="ECO:0000256" key="14">
    <source>
        <dbReference type="RuleBase" id="RU004951"/>
    </source>
</evidence>
<feature type="transmembrane region" description="Helical" evidence="14">
    <location>
        <begin position="197"/>
        <end position="223"/>
    </location>
</feature>
<keyword evidence="8 14" id="KW-0297">G-protein coupled receptor</keyword>
<keyword evidence="2 14" id="KW-0600">Photoreceptor protein</keyword>
<comment type="subcellular location">
    <subcellularLocation>
        <location evidence="1 14">Membrane</location>
        <topology evidence="1 14">Multi-pass membrane protein</topology>
    </subcellularLocation>
</comment>
<evidence type="ECO:0000256" key="11">
    <source>
        <dbReference type="ARBA" id="ARBA00023170"/>
    </source>
</evidence>
<keyword evidence="12" id="KW-0325">Glycoprotein</keyword>
<accession>A0A673XYH7</accession>
<keyword evidence="3 14" id="KW-0716">Sensory transduction</keyword>
<gene>
    <name evidence="16" type="primary">LOC115155886</name>
</gene>
<dbReference type="FunFam" id="1.20.1070.10:FF:000197">
    <property type="entry name" value="Teleost multiple tissue opsin 2b"/>
    <property type="match status" value="1"/>
</dbReference>
<dbReference type="GO" id="GO:0007602">
    <property type="term" value="P:phototransduction"/>
    <property type="evidence" value="ECO:0007669"/>
    <property type="project" value="UniProtKB-KW"/>
</dbReference>
<feature type="transmembrane region" description="Helical" evidence="14">
    <location>
        <begin position="73"/>
        <end position="97"/>
    </location>
</feature>
<organism evidence="16 17">
    <name type="scientific">Salmo trutta</name>
    <name type="common">Brown trout</name>
    <dbReference type="NCBI Taxonomy" id="8032"/>
    <lineage>
        <taxon>Eukaryota</taxon>
        <taxon>Metazoa</taxon>
        <taxon>Chordata</taxon>
        <taxon>Craniata</taxon>
        <taxon>Vertebrata</taxon>
        <taxon>Euteleostomi</taxon>
        <taxon>Actinopterygii</taxon>
        <taxon>Neopterygii</taxon>
        <taxon>Teleostei</taxon>
        <taxon>Protacanthopterygii</taxon>
        <taxon>Salmoniformes</taxon>
        <taxon>Salmonidae</taxon>
        <taxon>Salmoninae</taxon>
        <taxon>Salmo</taxon>
    </lineage>
</organism>
<evidence type="ECO:0000256" key="12">
    <source>
        <dbReference type="ARBA" id="ARBA00023180"/>
    </source>
</evidence>
<keyword evidence="11 14" id="KW-0675">Receptor</keyword>
<evidence type="ECO:0000256" key="7">
    <source>
        <dbReference type="ARBA" id="ARBA00022991"/>
    </source>
</evidence>
<evidence type="ECO:0000256" key="2">
    <source>
        <dbReference type="ARBA" id="ARBA00022543"/>
    </source>
</evidence>
<dbReference type="InterPro" id="IPR000276">
    <property type="entry name" value="GPCR_Rhodpsn"/>
</dbReference>
<evidence type="ECO:0000256" key="4">
    <source>
        <dbReference type="ARBA" id="ARBA00022692"/>
    </source>
</evidence>
<dbReference type="Ensembl" id="ENSSTUT00000028583.1">
    <property type="protein sequence ID" value="ENSSTUP00000027303.1"/>
    <property type="gene ID" value="ENSSTUG00000011827.1"/>
</dbReference>
<feature type="transmembrane region" description="Helical" evidence="14">
    <location>
        <begin position="151"/>
        <end position="170"/>
    </location>
</feature>
<evidence type="ECO:0000256" key="5">
    <source>
        <dbReference type="ARBA" id="ARBA00022925"/>
    </source>
</evidence>
<dbReference type="SUPFAM" id="SSF81321">
    <property type="entry name" value="Family A G protein-coupled receptor-like"/>
    <property type="match status" value="1"/>
</dbReference>
<evidence type="ECO:0000259" key="15">
    <source>
        <dbReference type="PROSITE" id="PS50262"/>
    </source>
</evidence>
<reference evidence="16" key="1">
    <citation type="submission" date="2025-08" db="UniProtKB">
        <authorList>
            <consortium name="Ensembl"/>
        </authorList>
    </citation>
    <scope>IDENTIFICATION</scope>
</reference>
<dbReference type="Proteomes" id="UP000472277">
    <property type="component" value="Chromosome 20"/>
</dbReference>
<evidence type="ECO:0000256" key="3">
    <source>
        <dbReference type="ARBA" id="ARBA00022606"/>
    </source>
</evidence>
<feature type="transmembrane region" description="Helical" evidence="14">
    <location>
        <begin position="35"/>
        <end position="61"/>
    </location>
</feature>
<dbReference type="GO" id="GO:0009881">
    <property type="term" value="F:photoreceptor activity"/>
    <property type="evidence" value="ECO:0007669"/>
    <property type="project" value="UniProtKB-KW"/>
</dbReference>
<evidence type="ECO:0000256" key="1">
    <source>
        <dbReference type="ARBA" id="ARBA00004141"/>
    </source>
</evidence>